<dbReference type="InterPro" id="IPR036396">
    <property type="entry name" value="Cyt_P450_sf"/>
</dbReference>
<feature type="region of interest" description="Disordered" evidence="2">
    <location>
        <begin position="428"/>
        <end position="448"/>
    </location>
</feature>
<sequence length="448" mass="48734">MTERTDPSAQDGLPHPPTATAAGPGAGLEVEPVRLTGTGVAREPEAFYHRLRHEYGPVVPVLLDGDVPAWFVAGYREIHHITSNPRLFARDCRRWNAWDQVPDDWPLMPYVGWAPSVMFAEGEEHQRRAGAIGDALDAVDRTELAQICEELADGLIDGFAGDGRADLIAQYSHRIPLLVIARLFGLPDADVPALVQDVAESLNVDADAAAAHQRIQERMRRLVTERERRPGPDVPSRLLGHPAGLTAEEVTIDLLVVMAAAQQPTGNWIGNTLRLMLVDDQFSMELQGGRNSVDQALTQVLWEDTPTQNFIGRWAVHACRLGGRDIRAGDLLVLGLAAANTDPSVRPAERGDPGNRAHMSFGHGEHGCPFPAPEHAEVIAKVAIEVLLDRLPDIELAVPDRTLEWHASLWMRGLHSLPVAFTPAADQLGGTSPLAPPPFVPPEVTPQA</sequence>
<dbReference type="PANTHER" id="PTHR46696:SF1">
    <property type="entry name" value="CYTOCHROME P450 YJIB-RELATED"/>
    <property type="match status" value="1"/>
</dbReference>
<proteinExistence type="inferred from homology"/>
<comment type="caution">
    <text evidence="3">The sequence shown here is derived from an EMBL/GenBank/DDBJ whole genome shotgun (WGS) entry which is preliminary data.</text>
</comment>
<organism evidence="3 4">
    <name type="scientific">Actinomadura rugatobispora</name>
    <dbReference type="NCBI Taxonomy" id="1994"/>
    <lineage>
        <taxon>Bacteria</taxon>
        <taxon>Bacillati</taxon>
        <taxon>Actinomycetota</taxon>
        <taxon>Actinomycetes</taxon>
        <taxon>Streptosporangiales</taxon>
        <taxon>Thermomonosporaceae</taxon>
        <taxon>Actinomadura</taxon>
    </lineage>
</organism>
<accession>A0ABW1A363</accession>
<keyword evidence="4" id="KW-1185">Reference proteome</keyword>
<feature type="compositionally biased region" description="Pro residues" evidence="2">
    <location>
        <begin position="434"/>
        <end position="448"/>
    </location>
</feature>
<evidence type="ECO:0000256" key="2">
    <source>
        <dbReference type="SAM" id="MobiDB-lite"/>
    </source>
</evidence>
<evidence type="ECO:0000313" key="3">
    <source>
        <dbReference type="EMBL" id="MFC5749263.1"/>
    </source>
</evidence>
<dbReference type="Proteomes" id="UP001596074">
    <property type="component" value="Unassembled WGS sequence"/>
</dbReference>
<evidence type="ECO:0000256" key="1">
    <source>
        <dbReference type="ARBA" id="ARBA00010617"/>
    </source>
</evidence>
<dbReference type="CDD" id="cd20623">
    <property type="entry name" value="CYP_unk"/>
    <property type="match status" value="1"/>
</dbReference>
<dbReference type="Gene3D" id="1.10.630.10">
    <property type="entry name" value="Cytochrome P450"/>
    <property type="match status" value="1"/>
</dbReference>
<dbReference type="RefSeq" id="WP_378284981.1">
    <property type="nucleotide sequence ID" value="NZ_JBHSON010000041.1"/>
</dbReference>
<reference evidence="4" key="1">
    <citation type="journal article" date="2019" name="Int. J. Syst. Evol. Microbiol.">
        <title>The Global Catalogue of Microorganisms (GCM) 10K type strain sequencing project: providing services to taxonomists for standard genome sequencing and annotation.</title>
        <authorList>
            <consortium name="The Broad Institute Genomics Platform"/>
            <consortium name="The Broad Institute Genome Sequencing Center for Infectious Disease"/>
            <person name="Wu L."/>
            <person name="Ma J."/>
        </authorList>
    </citation>
    <scope>NUCLEOTIDE SEQUENCE [LARGE SCALE GENOMIC DNA]</scope>
    <source>
        <strain evidence="4">KCTC 42087</strain>
    </source>
</reference>
<dbReference type="InterPro" id="IPR002397">
    <property type="entry name" value="Cyt_P450_B"/>
</dbReference>
<feature type="region of interest" description="Disordered" evidence="2">
    <location>
        <begin position="1"/>
        <end position="27"/>
    </location>
</feature>
<protein>
    <submittedName>
        <fullName evidence="3">Cytochrome P450</fullName>
    </submittedName>
</protein>
<comment type="similarity">
    <text evidence="1">Belongs to the cytochrome P450 family.</text>
</comment>
<dbReference type="PRINTS" id="PR00359">
    <property type="entry name" value="BP450"/>
</dbReference>
<name>A0ABW1A363_9ACTN</name>
<dbReference type="SUPFAM" id="SSF48264">
    <property type="entry name" value="Cytochrome P450"/>
    <property type="match status" value="1"/>
</dbReference>
<dbReference type="PANTHER" id="PTHR46696">
    <property type="entry name" value="P450, PUTATIVE (EUROFUNG)-RELATED"/>
    <property type="match status" value="1"/>
</dbReference>
<gene>
    <name evidence="3" type="ORF">ACFPZN_26895</name>
</gene>
<dbReference type="EMBL" id="JBHSON010000041">
    <property type="protein sequence ID" value="MFC5749263.1"/>
    <property type="molecule type" value="Genomic_DNA"/>
</dbReference>
<evidence type="ECO:0000313" key="4">
    <source>
        <dbReference type="Proteomes" id="UP001596074"/>
    </source>
</evidence>